<organism evidence="3 4">
    <name type="scientific">Acidaminococcus intestini (strain RyC-MR95)</name>
    <dbReference type="NCBI Taxonomy" id="568816"/>
    <lineage>
        <taxon>Bacteria</taxon>
        <taxon>Bacillati</taxon>
        <taxon>Bacillota</taxon>
        <taxon>Negativicutes</taxon>
        <taxon>Acidaminococcales</taxon>
        <taxon>Acidaminococcaceae</taxon>
        <taxon>Acidaminococcus</taxon>
    </lineage>
</organism>
<protein>
    <recommendedName>
        <fullName evidence="2">Autotransporter domain-containing protein</fullName>
    </recommendedName>
</protein>
<dbReference type="PATRIC" id="fig|568816.4.peg.644"/>
<evidence type="ECO:0000313" key="4">
    <source>
        <dbReference type="Proteomes" id="UP000007093"/>
    </source>
</evidence>
<gene>
    <name evidence="3" type="ordered locus">Acin_0664</name>
</gene>
<dbReference type="HOGENOM" id="CLU_002318_1_0_9"/>
<feature type="compositionally biased region" description="Basic and acidic residues" evidence="1">
    <location>
        <begin position="426"/>
        <end position="543"/>
    </location>
</feature>
<accession>G4Q4A7</accession>
<dbReference type="InParanoid" id="G4Q4A7"/>
<dbReference type="InterPro" id="IPR036709">
    <property type="entry name" value="Autotransporte_beta_dom_sf"/>
</dbReference>
<dbReference type="eggNOG" id="COG5644">
    <property type="taxonomic scope" value="Bacteria"/>
</dbReference>
<dbReference type="eggNOG" id="COG3468">
    <property type="taxonomic scope" value="Bacteria"/>
</dbReference>
<dbReference type="PROSITE" id="PS51208">
    <property type="entry name" value="AUTOTRANSPORTER"/>
    <property type="match status" value="1"/>
</dbReference>
<reference evidence="3 4" key="1">
    <citation type="journal article" date="2011" name="J. Bacteriol.">
        <title>Complete genome sequence of Acidaminococcus intestini RYC-MR95, a Gram-negative bacterium from the phylum Firmicutes.</title>
        <authorList>
            <person name="D'Auria G."/>
            <person name="Galan J.C."/>
            <person name="Rodriguez-Alcayna M."/>
            <person name="Moya A."/>
            <person name="Baquero F."/>
            <person name="Latorre A."/>
        </authorList>
    </citation>
    <scope>NUCLEOTIDE SEQUENCE [LARGE SCALE GENOMIC DNA]</scope>
    <source>
        <strain evidence="3 4">RyC-MR95</strain>
    </source>
</reference>
<feature type="domain" description="Autotransporter" evidence="2">
    <location>
        <begin position="609"/>
        <end position="866"/>
    </location>
</feature>
<dbReference type="NCBIfam" id="TIGR01414">
    <property type="entry name" value="autotrans_barl"/>
    <property type="match status" value="1"/>
</dbReference>
<dbReference type="KEGG" id="ain:Acin_0664"/>
<dbReference type="GO" id="GO:0019867">
    <property type="term" value="C:outer membrane"/>
    <property type="evidence" value="ECO:0007669"/>
    <property type="project" value="InterPro"/>
</dbReference>
<dbReference type="Pfam" id="PF03797">
    <property type="entry name" value="Autotransporter"/>
    <property type="match status" value="1"/>
</dbReference>
<dbReference type="EMBL" id="CP003058">
    <property type="protein sequence ID" value="AEQ21901.1"/>
    <property type="molecule type" value="Genomic_DNA"/>
</dbReference>
<proteinExistence type="predicted"/>
<feature type="region of interest" description="Disordered" evidence="1">
    <location>
        <begin position="417"/>
        <end position="570"/>
    </location>
</feature>
<name>G4Q4A7_ACIIR</name>
<evidence type="ECO:0000259" key="2">
    <source>
        <dbReference type="PROSITE" id="PS51208"/>
    </source>
</evidence>
<dbReference type="InterPro" id="IPR003991">
    <property type="entry name" value="Pertactin_virulence_factor"/>
</dbReference>
<sequence length="866" mass="92730">MPRIVSAAKAYVGPGTLDGKKTEANEFLDPTSVVKLGKDGSDVEFTTFKGRNWAIYGDDAGAKSNDVHVDLVVTGRNIKSDAVMAYDGANVTVGSDTTEKMTIETSVNKDAVRSITSNPSKYKAPHLTLKAKEISITSNKEACGALYVQHTTQYETVPEDVASIALVADTIKLTAAGAADTAIYGFANGKIDITGDTMITAPTAIDVRENSIVNINVDGAHTTVIHGDIQFETLDKATEGKVDKSLVNSYINLNLSGSKSSWTGCAYQKDGQGVENLAAPDSGNPFYGPISGFSLSLSKGAHWNVTGDSFVNRVHSTDGIINLGDGAKKIIVDNVYGTSLTVNTESLDHTMTIKKKSDETDLTVHGTGGMADDIQKDHTVAQKLADITRNEKGISVANHVTTAEGVLAGSYKLEVVDGKVQMPQPPKEKDASDKEDINPKGDTDASKPDDAVKPKDGTDSGKTDEQPPKDTGSGDKADANPKADTDASKPDDAVKPKDGTDKTDPGKTDEQPPKDTGSGDKADTDPKTDKDAHKTDDTKHEDGTSGTDSGKTDESGADSSKHNATDGKVKLTYTPNKTNVAIASLAAMNLMTWRQENNDMYKRLGELRDSKGQQGLWVRMVRGQIKYGVRSMKNQYSYYQVGWDTKVGSNWTVGAAYSKTDGTTSFYRGTADNDHDGAAIYGSYLADDGSFIDLIAKYTHIDTDYETFHGAGSASYDNDAFSVSAEYGKRFHGKGGLWIEPQAELTYGRVSAADFLTKNGVKVYSDSAGSLVGRLGMVLGRDIKAGHLYAKASYLYDFDGDTITNMTYKGAKERFSDDIGGGWWEVGIGANLNLNKATYLYIDAEKTCGGNVAAPWQWSLGVRYSF</sequence>
<dbReference type="SUPFAM" id="SSF103515">
    <property type="entry name" value="Autotransporter"/>
    <property type="match status" value="1"/>
</dbReference>
<dbReference type="PRINTS" id="PR01484">
    <property type="entry name" value="PRTACTNFAMLY"/>
</dbReference>
<feature type="compositionally biased region" description="Basic and acidic residues" evidence="1">
    <location>
        <begin position="550"/>
        <end position="569"/>
    </location>
</feature>
<evidence type="ECO:0000256" key="1">
    <source>
        <dbReference type="SAM" id="MobiDB-lite"/>
    </source>
</evidence>
<dbReference type="InterPro" id="IPR006315">
    <property type="entry name" value="OM_autotransptr_brl_dom"/>
</dbReference>
<evidence type="ECO:0000313" key="3">
    <source>
        <dbReference type="EMBL" id="AEQ21901.1"/>
    </source>
</evidence>
<keyword evidence="4" id="KW-1185">Reference proteome</keyword>
<dbReference type="Proteomes" id="UP000007093">
    <property type="component" value="Chromosome"/>
</dbReference>
<dbReference type="Gene3D" id="2.40.128.130">
    <property type="entry name" value="Autotransporter beta-domain"/>
    <property type="match status" value="1"/>
</dbReference>
<dbReference type="SMART" id="SM00869">
    <property type="entry name" value="Autotransporter"/>
    <property type="match status" value="1"/>
</dbReference>
<dbReference type="InterPro" id="IPR005546">
    <property type="entry name" value="Autotransporte_beta"/>
</dbReference>
<dbReference type="STRING" id="568816.Acin_0664"/>
<dbReference type="AlphaFoldDB" id="G4Q4A7"/>